<proteinExistence type="predicted"/>
<feature type="compositionally biased region" description="Low complexity" evidence="2">
    <location>
        <begin position="270"/>
        <end position="307"/>
    </location>
</feature>
<name>A0A518E3T1_9BACT</name>
<evidence type="ECO:0008006" key="6">
    <source>
        <dbReference type="Google" id="ProtNLM"/>
    </source>
</evidence>
<evidence type="ECO:0000313" key="5">
    <source>
        <dbReference type="Proteomes" id="UP000317648"/>
    </source>
</evidence>
<feature type="region of interest" description="Disordered" evidence="2">
    <location>
        <begin position="229"/>
        <end position="415"/>
    </location>
</feature>
<accession>A0A518E3T1</accession>
<sequence precursor="true">MPHAMPRFLANPWLLAVSVCLLASPAFGQPAESGSPRTSLGVRQQRVEHMLLEMELKFKSLAQTLQESEPERADKLVGALQESKKLLLADRMANITAMLNEARLDSATTEQKKILSDLRSLIRLLLEDDQKNPLQEWEQLQVWRGQLEDIQNEQKATRRESDKRLHPDSALRDLDAQIAAVEALLEKQQKLNTLTETARQAGPQQLTPLTPQQDALRQQTDDVAAQIAAAGANREGAPPVVMPAPSTDPPAASDPPEPGQTEPPQPEPGQPATGPSESGQQALQNASQHQQSAAAGLQQGQGAIAGDGQKKATEELERALAELRGERGRIAMLPPQSLPELAEQQAETADKTARLKDEMQQRGAGGSSPGGGSMPPGGKKPPGQKHVEQAQQAMEKAASDLRSDQGEQAADEQEQALRELEKAIAEIEKRLAQLREETQVERLARLEQRFREMLARQQAATAKTAEMEKLLLEAGSLKRSDRLLIVGLAKEERALAESAFQAYDILIEDGASVVFPSIVNALRVDLEQTAALLDGLKTDDYTQAVQEEIETTLAELISALEKAQRQKKSDQESSSGGGEQQQPPLLPNSAELKLLMSAQMRINRLTRALEKVRGDAPLDEASRLTAESIAARQEEVANLTERILQRIQPPTP</sequence>
<dbReference type="AlphaFoldDB" id="A0A518E3T1"/>
<dbReference type="Proteomes" id="UP000317648">
    <property type="component" value="Chromosome"/>
</dbReference>
<feature type="chain" id="PRO_5022152745" description="Chromosome partition protein Smc" evidence="3">
    <location>
        <begin position="29"/>
        <end position="652"/>
    </location>
</feature>
<evidence type="ECO:0000256" key="2">
    <source>
        <dbReference type="SAM" id="MobiDB-lite"/>
    </source>
</evidence>
<reference evidence="4 5" key="1">
    <citation type="submission" date="2019-02" db="EMBL/GenBank/DDBJ databases">
        <title>Deep-cultivation of Planctomycetes and their phenomic and genomic characterization uncovers novel biology.</title>
        <authorList>
            <person name="Wiegand S."/>
            <person name="Jogler M."/>
            <person name="Boedeker C."/>
            <person name="Pinto D."/>
            <person name="Vollmers J."/>
            <person name="Rivas-Marin E."/>
            <person name="Kohn T."/>
            <person name="Peeters S.H."/>
            <person name="Heuer A."/>
            <person name="Rast P."/>
            <person name="Oberbeckmann S."/>
            <person name="Bunk B."/>
            <person name="Jeske O."/>
            <person name="Meyerdierks A."/>
            <person name="Storesund J.E."/>
            <person name="Kallscheuer N."/>
            <person name="Luecker S."/>
            <person name="Lage O.M."/>
            <person name="Pohl T."/>
            <person name="Merkel B.J."/>
            <person name="Hornburger P."/>
            <person name="Mueller R.-W."/>
            <person name="Bruemmer F."/>
            <person name="Labrenz M."/>
            <person name="Spormann A.M."/>
            <person name="Op den Camp H."/>
            <person name="Overmann J."/>
            <person name="Amann R."/>
            <person name="Jetten M.S.M."/>
            <person name="Mascher T."/>
            <person name="Medema M.H."/>
            <person name="Devos D.P."/>
            <person name="Kaster A.-K."/>
            <person name="Ovreas L."/>
            <person name="Rohde M."/>
            <person name="Galperin M.Y."/>
            <person name="Jogler C."/>
        </authorList>
    </citation>
    <scope>NUCLEOTIDE SEQUENCE [LARGE SCALE GENOMIC DNA]</scope>
    <source>
        <strain evidence="4 5">Pla85_3_4</strain>
    </source>
</reference>
<feature type="compositionally biased region" description="Basic and acidic residues" evidence="2">
    <location>
        <begin position="308"/>
        <end position="329"/>
    </location>
</feature>
<keyword evidence="1" id="KW-0175">Coiled coil</keyword>
<feature type="region of interest" description="Disordered" evidence="2">
    <location>
        <begin position="564"/>
        <end position="586"/>
    </location>
</feature>
<evidence type="ECO:0000256" key="3">
    <source>
        <dbReference type="SAM" id="SignalP"/>
    </source>
</evidence>
<dbReference type="EMBL" id="CP036433">
    <property type="protein sequence ID" value="QDU98756.1"/>
    <property type="molecule type" value="Genomic_DNA"/>
</dbReference>
<protein>
    <recommendedName>
        <fullName evidence="6">Chromosome partition protein Smc</fullName>
    </recommendedName>
</protein>
<feature type="compositionally biased region" description="Pro residues" evidence="2">
    <location>
        <begin position="240"/>
        <end position="269"/>
    </location>
</feature>
<feature type="coiled-coil region" evidence="1">
    <location>
        <begin position="140"/>
        <end position="191"/>
    </location>
</feature>
<keyword evidence="5" id="KW-1185">Reference proteome</keyword>
<evidence type="ECO:0000313" key="4">
    <source>
        <dbReference type="EMBL" id="QDU98756.1"/>
    </source>
</evidence>
<feature type="compositionally biased region" description="Gly residues" evidence="2">
    <location>
        <begin position="363"/>
        <end position="375"/>
    </location>
</feature>
<feature type="compositionally biased region" description="Low complexity" evidence="2">
    <location>
        <begin position="229"/>
        <end position="239"/>
    </location>
</feature>
<dbReference type="RefSeq" id="WP_145058267.1">
    <property type="nucleotide sequence ID" value="NZ_CP036433.1"/>
</dbReference>
<keyword evidence="3" id="KW-0732">Signal</keyword>
<gene>
    <name evidence="4" type="ORF">Pla8534_66290</name>
</gene>
<evidence type="ECO:0000256" key="1">
    <source>
        <dbReference type="SAM" id="Coils"/>
    </source>
</evidence>
<feature type="signal peptide" evidence="3">
    <location>
        <begin position="1"/>
        <end position="28"/>
    </location>
</feature>
<feature type="compositionally biased region" description="Basic and acidic residues" evidence="2">
    <location>
        <begin position="348"/>
        <end position="360"/>
    </location>
</feature>
<organism evidence="4 5">
    <name type="scientific">Lignipirellula cremea</name>
    <dbReference type="NCBI Taxonomy" id="2528010"/>
    <lineage>
        <taxon>Bacteria</taxon>
        <taxon>Pseudomonadati</taxon>
        <taxon>Planctomycetota</taxon>
        <taxon>Planctomycetia</taxon>
        <taxon>Pirellulales</taxon>
        <taxon>Pirellulaceae</taxon>
        <taxon>Lignipirellula</taxon>
    </lineage>
</organism>
<dbReference type="KEGG" id="lcre:Pla8534_66290"/>
<dbReference type="OrthoDB" id="258964at2"/>